<dbReference type="PANTHER" id="PTHR32063:SF0">
    <property type="entry name" value="SWARMING MOTILITY PROTEIN SWRC"/>
    <property type="match status" value="1"/>
</dbReference>
<feature type="transmembrane region" description="Helical" evidence="2">
    <location>
        <begin position="857"/>
        <end position="876"/>
    </location>
</feature>
<name>A0ABV7N997_9STAP</name>
<dbReference type="Gene3D" id="3.30.2090.10">
    <property type="entry name" value="Multidrug efflux transporter AcrB TolC docking domain, DN and DC subdomains"/>
    <property type="match status" value="2"/>
</dbReference>
<feature type="transmembrane region" description="Helical" evidence="2">
    <location>
        <begin position="364"/>
        <end position="383"/>
    </location>
</feature>
<feature type="transmembrane region" description="Helical" evidence="2">
    <location>
        <begin position="435"/>
        <end position="457"/>
    </location>
</feature>
<dbReference type="SUPFAM" id="SSF82693">
    <property type="entry name" value="Multidrug efflux transporter AcrB pore domain, PN1, PN2, PC1 and PC2 subdomains"/>
    <property type="match status" value="3"/>
</dbReference>
<keyword evidence="2" id="KW-0812">Transmembrane</keyword>
<dbReference type="Gene3D" id="3.30.70.1320">
    <property type="entry name" value="Multidrug efflux transporter AcrB pore domain like"/>
    <property type="match status" value="1"/>
</dbReference>
<keyword evidence="4" id="KW-1185">Reference proteome</keyword>
<feature type="transmembrane region" description="Helical" evidence="2">
    <location>
        <begin position="982"/>
        <end position="1012"/>
    </location>
</feature>
<protein>
    <submittedName>
        <fullName evidence="3">Efflux RND transporter permease subunit</fullName>
    </submittedName>
</protein>
<evidence type="ECO:0000313" key="3">
    <source>
        <dbReference type="EMBL" id="MFC3389258.1"/>
    </source>
</evidence>
<feature type="compositionally biased region" description="Low complexity" evidence="1">
    <location>
        <begin position="1056"/>
        <end position="1067"/>
    </location>
</feature>
<evidence type="ECO:0000313" key="4">
    <source>
        <dbReference type="Proteomes" id="UP001595637"/>
    </source>
</evidence>
<feature type="compositionally biased region" description="Basic and acidic residues" evidence="1">
    <location>
        <begin position="1072"/>
        <end position="1104"/>
    </location>
</feature>
<feature type="transmembrane region" description="Helical" evidence="2">
    <location>
        <begin position="338"/>
        <end position="357"/>
    </location>
</feature>
<keyword evidence="2" id="KW-1133">Transmembrane helix</keyword>
<dbReference type="RefSeq" id="WP_380656105.1">
    <property type="nucleotide sequence ID" value="NZ_JBHRVQ010000001.1"/>
</dbReference>
<dbReference type="Gene3D" id="3.30.70.1430">
    <property type="entry name" value="Multidrug efflux transporter AcrB pore domain"/>
    <property type="match status" value="2"/>
</dbReference>
<evidence type="ECO:0000256" key="1">
    <source>
        <dbReference type="SAM" id="MobiDB-lite"/>
    </source>
</evidence>
<proteinExistence type="predicted"/>
<sequence>MKVLRLADFSIKRPKFTIVVMIILILLGAVSLTRLPLQLLPNVQPPVAAVATTYQGAGPEEVMQDVTRPLEAELSTVSGLTNITSQSQESSSIIILEFGYDMTIEDVENEITRTISDTELPDQAGDPSFLEFDITMFPSMTLAVTSENESIGEFQGQVEDLISELENINGVASISETGNITEEISVTLDTEALEQYQLSQSDIANIIEANNISIPNGTIVDEEAGESITTRTISNIDGVESLEQLVLLDLPEDGGTVTLDDVADVAITEVDNDVFTRLNQEEAMQVEMSLSSDSNASTVNSEFRSVLEEKLDTEEFENLTAEILYDEGEYIDIAINSVYLSLISGAILAMVVLFAFLRNLRSPLIIGIAIPFSVITTFALLFFTDISINMMTLGGLALGIGMLVDNAVVVIENIYRHLSMGKQPKQAAADGAREVAGAITASTMTTAAVFLPVVFVSGLVGQLFTPFAITVVFSLLASLFVALTIVPMLSSRILTALPADAEDKRQNRSYMKVIRKLSRWTLAHRVLVLFLTGVILAVGVVGIYLQGINLLPESDEGALTVEVTMPQDAILSDTEETISRIEEKLEEYSEVDFYMSTIGSGSTMSPVNESNVGSITVTMVDPGDRNTTTNEFIRNIESEIENVDTSADISVNPVSQTGTGSDPNTLTVNLSDENPENLEESENTIIEALEEDSRIEEVTSSRENMIQELQVRVDRQAARENGLQPGEIGTAIYEATNGVPASTVSEGNDFLTINVRYPESVTSSLEDFENIRIVNGQGEYVPIGDVSEFEEAETLPLITRIDQRETTELTVRYDPQMSLNQAGGHVESIIDDTDFSDDTDTSIGGDLEMLTDAIPQLTLAVILGIIFIYLVMVAQFESFKHPFVVLFALPLSIIGVMFSLLITNNPLSVIAVVGIILLLGIVVNNAILLIDYINQQKEKGMPTIEAIEKSVQDRFRPIVITALTTALGMLPLAIGIGEGAELVAPMGVVVIGGLVSSTFLTLFIIPIIYSYFDNETRKMNKKYMTPDGEIITQKEIDANKRKEQELASTTDDYDYSDSTSETVTDEYNAPKVQEDHPSSKNSEENYLDELQRLIDRMKKDRRND</sequence>
<organism evidence="3 4">
    <name type="scientific">Salinicoccus sesuvii</name>
    <dbReference type="NCBI Taxonomy" id="868281"/>
    <lineage>
        <taxon>Bacteria</taxon>
        <taxon>Bacillati</taxon>
        <taxon>Bacillota</taxon>
        <taxon>Bacilli</taxon>
        <taxon>Bacillales</taxon>
        <taxon>Staphylococcaceae</taxon>
        <taxon>Salinicoccus</taxon>
    </lineage>
</organism>
<dbReference type="InterPro" id="IPR027463">
    <property type="entry name" value="AcrB_DN_DC_subdom"/>
</dbReference>
<dbReference type="SUPFAM" id="SSF82866">
    <property type="entry name" value="Multidrug efflux transporter AcrB transmembrane domain"/>
    <property type="match status" value="2"/>
</dbReference>
<evidence type="ECO:0000256" key="2">
    <source>
        <dbReference type="SAM" id="Phobius"/>
    </source>
</evidence>
<feature type="transmembrane region" description="Helical" evidence="2">
    <location>
        <begin position="463"/>
        <end position="486"/>
    </location>
</feature>
<feature type="transmembrane region" description="Helical" evidence="2">
    <location>
        <begin position="883"/>
        <end position="903"/>
    </location>
</feature>
<dbReference type="Pfam" id="PF00873">
    <property type="entry name" value="ACR_tran"/>
    <property type="match status" value="1"/>
</dbReference>
<dbReference type="PRINTS" id="PR00702">
    <property type="entry name" value="ACRIFLAVINRP"/>
</dbReference>
<feature type="transmembrane region" description="Helical" evidence="2">
    <location>
        <begin position="909"/>
        <end position="934"/>
    </location>
</feature>
<gene>
    <name evidence="3" type="ORF">ACFOEO_11775</name>
</gene>
<dbReference type="EMBL" id="JBHRVQ010000001">
    <property type="protein sequence ID" value="MFC3389258.1"/>
    <property type="molecule type" value="Genomic_DNA"/>
</dbReference>
<dbReference type="PANTHER" id="PTHR32063">
    <property type="match status" value="1"/>
</dbReference>
<comment type="caution">
    <text evidence="3">The sequence shown here is derived from an EMBL/GenBank/DDBJ whole genome shotgun (WGS) entry which is preliminary data.</text>
</comment>
<dbReference type="SUPFAM" id="SSF82714">
    <property type="entry name" value="Multidrug efflux transporter AcrB TolC docking domain, DN and DC subdomains"/>
    <property type="match status" value="2"/>
</dbReference>
<dbReference type="Gene3D" id="1.20.1640.10">
    <property type="entry name" value="Multidrug efflux transporter AcrB transmembrane domain"/>
    <property type="match status" value="2"/>
</dbReference>
<dbReference type="InterPro" id="IPR001036">
    <property type="entry name" value="Acrflvin-R"/>
</dbReference>
<feature type="region of interest" description="Disordered" evidence="1">
    <location>
        <begin position="1039"/>
        <end position="1104"/>
    </location>
</feature>
<feature type="transmembrane region" description="Helical" evidence="2">
    <location>
        <begin position="522"/>
        <end position="545"/>
    </location>
</feature>
<accession>A0ABV7N997</accession>
<dbReference type="Proteomes" id="UP001595637">
    <property type="component" value="Unassembled WGS sequence"/>
</dbReference>
<dbReference type="Gene3D" id="3.30.70.1440">
    <property type="entry name" value="Multidrug efflux transporter AcrB pore domain"/>
    <property type="match status" value="1"/>
</dbReference>
<feature type="transmembrane region" description="Helical" evidence="2">
    <location>
        <begin position="395"/>
        <end position="415"/>
    </location>
</feature>
<feature type="transmembrane region" description="Helical" evidence="2">
    <location>
        <begin position="955"/>
        <end position="976"/>
    </location>
</feature>
<reference evidence="4" key="1">
    <citation type="journal article" date="2019" name="Int. J. Syst. Evol. Microbiol.">
        <title>The Global Catalogue of Microorganisms (GCM) 10K type strain sequencing project: providing services to taxonomists for standard genome sequencing and annotation.</title>
        <authorList>
            <consortium name="The Broad Institute Genomics Platform"/>
            <consortium name="The Broad Institute Genome Sequencing Center for Infectious Disease"/>
            <person name="Wu L."/>
            <person name="Ma J."/>
        </authorList>
    </citation>
    <scope>NUCLEOTIDE SEQUENCE [LARGE SCALE GENOMIC DNA]</scope>
    <source>
        <strain evidence="4">CCM 7756</strain>
    </source>
</reference>
<keyword evidence="2" id="KW-0472">Membrane</keyword>